<feature type="chain" id="PRO_5046980390" evidence="2">
    <location>
        <begin position="26"/>
        <end position="314"/>
    </location>
</feature>
<sequence>MQRSFLVKTPVILLFAAVLAPLACGADKGSGTETSGVTTDSTQATQATQATQTMGTSSDDSVSTTGTFTTTGTVTSEPPATTTTTAPTTEATTTGGAGQFCQEACASDTDCFVFGEDAGYTCQDQRCVNDVVTVCSTDEQCDVILSGWTITCAAQADCGNSYACVAIGDGAGKCAPRPSDGAPCDVLVGEELQVEPIEGGAPVTVCGLTETRCDDGVCFDPCANGSDCATQTGHPVCNPRTQRCECGEDSDCATSGIGGYAVCIAGVCGCGQDADCVDTLRADTCVEGICHCSSAAACKGPQVFDGTTKVCAGA</sequence>
<proteinExistence type="predicted"/>
<feature type="compositionally biased region" description="Low complexity" evidence="1">
    <location>
        <begin position="38"/>
        <end position="93"/>
    </location>
</feature>
<evidence type="ECO:0000256" key="1">
    <source>
        <dbReference type="SAM" id="MobiDB-lite"/>
    </source>
</evidence>
<reference evidence="3 4" key="1">
    <citation type="submission" date="2022-11" db="EMBL/GenBank/DDBJ databases">
        <title>Minimal conservation of predation-associated metabolite biosynthetic gene clusters underscores biosynthetic potential of Myxococcota including descriptions for ten novel species: Archangium lansinium sp. nov., Myxococcus landrumus sp. nov., Nannocystis bai.</title>
        <authorList>
            <person name="Ahearne A."/>
            <person name="Stevens C."/>
            <person name="Dowd S."/>
        </authorList>
    </citation>
    <scope>NUCLEOTIDE SEQUENCE [LARGE SCALE GENOMIC DNA]</scope>
    <source>
        <strain evidence="3 4">BB15-2</strain>
    </source>
</reference>
<evidence type="ECO:0000313" key="4">
    <source>
        <dbReference type="Proteomes" id="UP001221686"/>
    </source>
</evidence>
<keyword evidence="4" id="KW-1185">Reference proteome</keyword>
<accession>A0ABT5E5C3</accession>
<feature type="region of interest" description="Disordered" evidence="1">
    <location>
        <begin position="29"/>
        <end position="93"/>
    </location>
</feature>
<dbReference type="Proteomes" id="UP001221686">
    <property type="component" value="Unassembled WGS sequence"/>
</dbReference>
<dbReference type="RefSeq" id="WP_272089564.1">
    <property type="nucleotide sequence ID" value="NZ_JAQNDL010000003.1"/>
</dbReference>
<comment type="caution">
    <text evidence="3">The sequence shown here is derived from an EMBL/GenBank/DDBJ whole genome shotgun (WGS) entry which is preliminary data.</text>
</comment>
<feature type="signal peptide" evidence="2">
    <location>
        <begin position="1"/>
        <end position="25"/>
    </location>
</feature>
<evidence type="ECO:0000256" key="2">
    <source>
        <dbReference type="SAM" id="SignalP"/>
    </source>
</evidence>
<name>A0ABT5E5C3_9BACT</name>
<organism evidence="3 4">
    <name type="scientific">Nannocystis bainbridge</name>
    <dbReference type="NCBI Taxonomy" id="2995303"/>
    <lineage>
        <taxon>Bacteria</taxon>
        <taxon>Pseudomonadati</taxon>
        <taxon>Myxococcota</taxon>
        <taxon>Polyangia</taxon>
        <taxon>Nannocystales</taxon>
        <taxon>Nannocystaceae</taxon>
        <taxon>Nannocystis</taxon>
    </lineage>
</organism>
<dbReference type="EMBL" id="JAQNDL010000003">
    <property type="protein sequence ID" value="MDC0721060.1"/>
    <property type="molecule type" value="Genomic_DNA"/>
</dbReference>
<evidence type="ECO:0000313" key="3">
    <source>
        <dbReference type="EMBL" id="MDC0721060.1"/>
    </source>
</evidence>
<gene>
    <name evidence="3" type="ORF">POL25_29405</name>
</gene>
<protein>
    <submittedName>
        <fullName evidence="3">Uncharacterized protein</fullName>
    </submittedName>
</protein>
<keyword evidence="2" id="KW-0732">Signal</keyword>